<dbReference type="EMBL" id="CP021748">
    <property type="protein sequence ID" value="ARX85280.1"/>
    <property type="molecule type" value="Genomic_DNA"/>
</dbReference>
<feature type="compositionally biased region" description="Low complexity" evidence="1">
    <location>
        <begin position="157"/>
        <end position="182"/>
    </location>
</feature>
<dbReference type="RefSeq" id="WP_087885207.1">
    <property type="nucleotide sequence ID" value="NZ_CP021748.1"/>
</dbReference>
<organism evidence="2 3">
    <name type="scientific">Streptomyces alboflavus</name>
    <dbReference type="NCBI Taxonomy" id="67267"/>
    <lineage>
        <taxon>Bacteria</taxon>
        <taxon>Bacillati</taxon>
        <taxon>Actinomycetota</taxon>
        <taxon>Actinomycetes</taxon>
        <taxon>Kitasatosporales</taxon>
        <taxon>Streptomycetaceae</taxon>
        <taxon>Streptomyces</taxon>
    </lineage>
</organism>
<accession>A0A1Z1WFY7</accession>
<feature type="region of interest" description="Disordered" evidence="1">
    <location>
        <begin position="156"/>
        <end position="191"/>
    </location>
</feature>
<dbReference type="InterPro" id="IPR046036">
    <property type="entry name" value="DUF5994"/>
</dbReference>
<dbReference type="AlphaFoldDB" id="A0A1Z1WFY7"/>
<evidence type="ECO:0000313" key="3">
    <source>
        <dbReference type="Proteomes" id="UP000195880"/>
    </source>
</evidence>
<gene>
    <name evidence="2" type="ORF">SMD44_04739</name>
</gene>
<name>A0A1Z1WFY7_9ACTN</name>
<dbReference type="KEGG" id="salf:SMD44_04739"/>
<proteinExistence type="predicted"/>
<reference evidence="2 3" key="1">
    <citation type="submission" date="2017-05" db="EMBL/GenBank/DDBJ databases">
        <title>Streptomyces alboflavus Genome sequencing and assembly.</title>
        <authorList>
            <person name="Wang Y."/>
            <person name="Du B."/>
            <person name="Ding Y."/>
            <person name="Liu H."/>
            <person name="Hou Q."/>
            <person name="Liu K."/>
            <person name="Wang C."/>
            <person name="Yao L."/>
        </authorList>
    </citation>
    <scope>NUCLEOTIDE SEQUENCE [LARGE SCALE GENOMIC DNA]</scope>
    <source>
        <strain evidence="2 3">MDJK44</strain>
    </source>
</reference>
<dbReference type="Proteomes" id="UP000195880">
    <property type="component" value="Chromosome"/>
</dbReference>
<evidence type="ECO:0000313" key="2">
    <source>
        <dbReference type="EMBL" id="ARX85280.1"/>
    </source>
</evidence>
<dbReference type="OrthoDB" id="3785441at2"/>
<sequence length="191" mass="20416">MTVLTARPPPVTPIAEPSAHLSLRLSLRPPGPPTGLLDGAWWPRSRDLARELPALTDVLDPLWGRITRVTVNPTCWPVVPRKVAVNGHVVKVGWYKDEQDPHQLLVLSYRVGRWDLLVIPPETGAAAAARLMAAACDPRIVRTGSALIADELDRHPAAPADADPPGRTQAEAWEAEGGAMAAPPLGTSGGR</sequence>
<keyword evidence="3" id="KW-1185">Reference proteome</keyword>
<protein>
    <submittedName>
        <fullName evidence="2">Uncharacterized protein</fullName>
    </submittedName>
</protein>
<evidence type="ECO:0000256" key="1">
    <source>
        <dbReference type="SAM" id="MobiDB-lite"/>
    </source>
</evidence>
<dbReference type="Pfam" id="PF19457">
    <property type="entry name" value="DUF5994"/>
    <property type="match status" value="1"/>
</dbReference>